<accession>A0ABU1DLK9</accession>
<dbReference type="PANTHER" id="PTHR45737">
    <property type="entry name" value="VON WILLEBRAND FACTOR A DOMAIN-CONTAINING PROTEIN 5A"/>
    <property type="match status" value="1"/>
</dbReference>
<dbReference type="InterPro" id="IPR013694">
    <property type="entry name" value="VIT"/>
</dbReference>
<gene>
    <name evidence="5" type="ORF">IHQ68_19260</name>
</gene>
<sequence>MSYAVIDLPPLGGDIQEAPAPGGFRRFMLQLFLLSLAFVASVGGLIVSTVAASAETAARKLAFVTPSDMKSGALLFRGSEPGKYVEAPRVKADYDVTVSGPTIRTRVTQAFTNPTDGWVEGVYVYPLPEKSAVDTMKLVVGDRVIVADVKERQEAKRVYEEAKADGKTAALVEQERPNLFTNSVANIGPGETIVVQMEYQAPASQVEQRMSLRIPLVVAPRYMPTPVLQTVSMDDRGWGVTQAGSNDPVPDRDRISPPVTDPRKVAPTNPVTITVRLNAGFTLGDVASSTHRLKEQVLNDESRIVALDDAEVPADRDFELSWTPKSGPTPSVGLFRERIGGEDYVLGYVTPPAIEPQAEKRPREAIFVIDNSGSMSGPSMAQAKASLIFALDRLTPADRFDVIRFDDTMERLFMDTVEATPENVARAKDFVSRLSADGGTEMLAPLKAALFDPRPTDQRYLRQIVFLTDGAIGDEQRMFDAIGANRGRSRLFMVGIGSAPNSYLMTRAAELGRGTFTHIGGTEEVDARMRELFAKLESPVVTGLSAKFELGVADMTPKILPDLYRGEPLVFAAKVAEAKGALTLSGMIGDTPWSAKLDLARAAEGAGVSKLWARRKIDDVEVALTLRETKPEAADAAILKLALAHQLTTRLTSLVAVDRTPRRPAGEKLTRADVPLNLPAGWDFDKVFGEQPGSELAPPEMRKAEAEGLMKVAYQGVAQAKTPAQATRAVQAQAQLPQTATDAQLKTLAGLALILLALGLLAINPTRRRAA</sequence>
<name>A0ABU1DLK9_9HYPH</name>
<dbReference type="CDD" id="cd01461">
    <property type="entry name" value="vWA_interalpha_trypsin_inhibitor"/>
    <property type="match status" value="1"/>
</dbReference>
<evidence type="ECO:0000256" key="2">
    <source>
        <dbReference type="SAM" id="Phobius"/>
    </source>
</evidence>
<feature type="transmembrane region" description="Helical" evidence="2">
    <location>
        <begin position="31"/>
        <end position="52"/>
    </location>
</feature>
<feature type="region of interest" description="Disordered" evidence="1">
    <location>
        <begin position="241"/>
        <end position="267"/>
    </location>
</feature>
<dbReference type="SMART" id="SM00327">
    <property type="entry name" value="VWA"/>
    <property type="match status" value="1"/>
</dbReference>
<evidence type="ECO:0000313" key="6">
    <source>
        <dbReference type="Proteomes" id="UP001181622"/>
    </source>
</evidence>
<dbReference type="InterPro" id="IPR036465">
    <property type="entry name" value="vWFA_dom_sf"/>
</dbReference>
<proteinExistence type="predicted"/>
<keyword evidence="2" id="KW-0812">Transmembrane</keyword>
<protein>
    <submittedName>
        <fullName evidence="5">Marine proteobacterial sortase target protein</fullName>
    </submittedName>
</protein>
<evidence type="ECO:0000259" key="4">
    <source>
        <dbReference type="PROSITE" id="PS51468"/>
    </source>
</evidence>
<evidence type="ECO:0000259" key="3">
    <source>
        <dbReference type="PROSITE" id="PS50234"/>
    </source>
</evidence>
<evidence type="ECO:0000313" key="5">
    <source>
        <dbReference type="EMBL" id="MDR4308765.1"/>
    </source>
</evidence>
<comment type="caution">
    <text evidence="5">The sequence shown here is derived from an EMBL/GenBank/DDBJ whole genome shotgun (WGS) entry which is preliminary data.</text>
</comment>
<feature type="domain" description="VIT" evidence="4">
    <location>
        <begin position="73"/>
        <end position="201"/>
    </location>
</feature>
<dbReference type="PROSITE" id="PS50234">
    <property type="entry name" value="VWFA"/>
    <property type="match status" value="1"/>
</dbReference>
<organism evidence="5 6">
    <name type="scientific">Chelatococcus sambhunathii</name>
    <dbReference type="NCBI Taxonomy" id="363953"/>
    <lineage>
        <taxon>Bacteria</taxon>
        <taxon>Pseudomonadati</taxon>
        <taxon>Pseudomonadota</taxon>
        <taxon>Alphaproteobacteria</taxon>
        <taxon>Hyphomicrobiales</taxon>
        <taxon>Chelatococcaceae</taxon>
        <taxon>Chelatococcus</taxon>
    </lineage>
</organism>
<dbReference type="EMBL" id="JADBEO010000070">
    <property type="protein sequence ID" value="MDR4308765.1"/>
    <property type="molecule type" value="Genomic_DNA"/>
</dbReference>
<dbReference type="Pfam" id="PF08487">
    <property type="entry name" value="VIT"/>
    <property type="match status" value="1"/>
</dbReference>
<feature type="transmembrane region" description="Helical" evidence="2">
    <location>
        <begin position="745"/>
        <end position="763"/>
    </location>
</feature>
<keyword evidence="6" id="KW-1185">Reference proteome</keyword>
<dbReference type="NCBIfam" id="TIGR03788">
    <property type="entry name" value="marine_srt_targ"/>
    <property type="match status" value="1"/>
</dbReference>
<dbReference type="Pfam" id="PF13768">
    <property type="entry name" value="VWA_3"/>
    <property type="match status" value="1"/>
</dbReference>
<dbReference type="RefSeq" id="WP_309394782.1">
    <property type="nucleotide sequence ID" value="NZ_JADBEO010000070.1"/>
</dbReference>
<dbReference type="SUPFAM" id="SSF53300">
    <property type="entry name" value="vWA-like"/>
    <property type="match status" value="1"/>
</dbReference>
<keyword evidence="2" id="KW-1133">Transmembrane helix</keyword>
<keyword evidence="2" id="KW-0472">Membrane</keyword>
<feature type="domain" description="VWFA" evidence="3">
    <location>
        <begin position="364"/>
        <end position="536"/>
    </location>
</feature>
<dbReference type="Gene3D" id="3.40.50.410">
    <property type="entry name" value="von Willebrand factor, type A domain"/>
    <property type="match status" value="1"/>
</dbReference>
<dbReference type="PANTHER" id="PTHR45737:SF6">
    <property type="entry name" value="VON WILLEBRAND FACTOR A DOMAIN-CONTAINING PROTEIN 5A"/>
    <property type="match status" value="1"/>
</dbReference>
<evidence type="ECO:0000256" key="1">
    <source>
        <dbReference type="SAM" id="MobiDB-lite"/>
    </source>
</evidence>
<reference evidence="5" key="1">
    <citation type="submission" date="2020-10" db="EMBL/GenBank/DDBJ databases">
        <authorList>
            <person name="Abbas A."/>
            <person name="Razzaq R."/>
            <person name="Waqas M."/>
            <person name="Abbas N."/>
            <person name="Nielsen T.K."/>
            <person name="Hansen L.H."/>
            <person name="Hussain S."/>
            <person name="Shahid M."/>
        </authorList>
    </citation>
    <scope>NUCLEOTIDE SEQUENCE</scope>
    <source>
        <strain evidence="5">S14</strain>
    </source>
</reference>
<dbReference type="SMART" id="SM00609">
    <property type="entry name" value="VIT"/>
    <property type="match status" value="1"/>
</dbReference>
<dbReference type="InterPro" id="IPR002035">
    <property type="entry name" value="VWF_A"/>
</dbReference>
<dbReference type="InterPro" id="IPR022440">
    <property type="entry name" value="CHP03788"/>
</dbReference>
<dbReference type="PROSITE" id="PS51468">
    <property type="entry name" value="VIT"/>
    <property type="match status" value="1"/>
</dbReference>
<dbReference type="Proteomes" id="UP001181622">
    <property type="component" value="Unassembled WGS sequence"/>
</dbReference>